<evidence type="ECO:0000256" key="1">
    <source>
        <dbReference type="SAM" id="MobiDB-lite"/>
    </source>
</evidence>
<reference evidence="3 4" key="1">
    <citation type="submission" date="2024-09" db="EMBL/GenBank/DDBJ databases">
        <authorList>
            <person name="Sun Q."/>
            <person name="Mori K."/>
        </authorList>
    </citation>
    <scope>NUCLEOTIDE SEQUENCE [LARGE SCALE GENOMIC DNA]</scope>
    <source>
        <strain evidence="3 4">TBRC 0563</strain>
    </source>
</reference>
<sequence>PTVAARPAADVAPATRPVSAAGSPPPRIGRRTAGDLLFRSWNPVHLFGLSVLGAVAGIYCEFHFGSIYVSGYNAKKCLALVFASGLLLAVSAVVFFTAVGGLAFRRRGEAGSGTPARPYAIGLLVVLLLAAGPQLLGAVTVVRSPNGFDGADSMALYHSLSMWPRLAKAFFWLGIVSVVSVSPFALMPMARYFSAAGLRRAR</sequence>
<name>A0ABV5YKD4_9ACTN</name>
<keyword evidence="2" id="KW-0812">Transmembrane</keyword>
<feature type="transmembrane region" description="Helical" evidence="2">
    <location>
        <begin position="46"/>
        <end position="69"/>
    </location>
</feature>
<organism evidence="3 4">
    <name type="scientific">Actinoallomurus acaciae</name>
    <dbReference type="NCBI Taxonomy" id="502577"/>
    <lineage>
        <taxon>Bacteria</taxon>
        <taxon>Bacillati</taxon>
        <taxon>Actinomycetota</taxon>
        <taxon>Actinomycetes</taxon>
        <taxon>Streptosporangiales</taxon>
        <taxon>Thermomonosporaceae</taxon>
        <taxon>Actinoallomurus</taxon>
    </lineage>
</organism>
<keyword evidence="2" id="KW-1133">Transmembrane helix</keyword>
<accession>A0ABV5YKD4</accession>
<proteinExistence type="predicted"/>
<evidence type="ECO:0000256" key="2">
    <source>
        <dbReference type="SAM" id="Phobius"/>
    </source>
</evidence>
<evidence type="ECO:0000313" key="3">
    <source>
        <dbReference type="EMBL" id="MFB9835515.1"/>
    </source>
</evidence>
<feature type="transmembrane region" description="Helical" evidence="2">
    <location>
        <begin position="116"/>
        <end position="136"/>
    </location>
</feature>
<feature type="compositionally biased region" description="Low complexity" evidence="1">
    <location>
        <begin position="1"/>
        <end position="18"/>
    </location>
</feature>
<protein>
    <submittedName>
        <fullName evidence="3">Uncharacterized protein</fullName>
    </submittedName>
</protein>
<keyword evidence="4" id="KW-1185">Reference proteome</keyword>
<dbReference type="Proteomes" id="UP001589627">
    <property type="component" value="Unassembled WGS sequence"/>
</dbReference>
<keyword evidence="2" id="KW-0472">Membrane</keyword>
<dbReference type="RefSeq" id="WP_378207160.1">
    <property type="nucleotide sequence ID" value="NZ_JBHLZP010000206.1"/>
</dbReference>
<feature type="region of interest" description="Disordered" evidence="1">
    <location>
        <begin position="1"/>
        <end position="27"/>
    </location>
</feature>
<evidence type="ECO:0000313" key="4">
    <source>
        <dbReference type="Proteomes" id="UP001589627"/>
    </source>
</evidence>
<feature type="transmembrane region" description="Helical" evidence="2">
    <location>
        <begin position="169"/>
        <end position="193"/>
    </location>
</feature>
<feature type="transmembrane region" description="Helical" evidence="2">
    <location>
        <begin position="81"/>
        <end position="104"/>
    </location>
</feature>
<gene>
    <name evidence="3" type="ORF">ACFFNX_25360</name>
</gene>
<feature type="non-terminal residue" evidence="3">
    <location>
        <position position="1"/>
    </location>
</feature>
<dbReference type="EMBL" id="JBHLZP010000206">
    <property type="protein sequence ID" value="MFB9835515.1"/>
    <property type="molecule type" value="Genomic_DNA"/>
</dbReference>
<comment type="caution">
    <text evidence="3">The sequence shown here is derived from an EMBL/GenBank/DDBJ whole genome shotgun (WGS) entry which is preliminary data.</text>
</comment>